<dbReference type="InterPro" id="IPR020103">
    <property type="entry name" value="PsdUridine_synth_cat_dom_sf"/>
</dbReference>
<comment type="caution">
    <text evidence="6">The sequence shown here is derived from an EMBL/GenBank/DDBJ whole genome shotgun (WGS) entry which is preliminary data.</text>
</comment>
<evidence type="ECO:0000256" key="2">
    <source>
        <dbReference type="ARBA" id="ARBA00023235"/>
    </source>
</evidence>
<dbReference type="GO" id="GO:0009982">
    <property type="term" value="F:pseudouridine synthase activity"/>
    <property type="evidence" value="ECO:0007669"/>
    <property type="project" value="InterPro"/>
</dbReference>
<proteinExistence type="predicted"/>
<dbReference type="Proteomes" id="UP000886721">
    <property type="component" value="Unassembled WGS sequence"/>
</dbReference>
<evidence type="ECO:0000313" key="7">
    <source>
        <dbReference type="Proteomes" id="UP000886721"/>
    </source>
</evidence>
<dbReference type="Gene3D" id="3.30.2350.10">
    <property type="entry name" value="Pseudouridine synthase"/>
    <property type="match status" value="1"/>
</dbReference>
<dbReference type="AlphaFoldDB" id="A0A9D1WWQ5"/>
<evidence type="ECO:0000256" key="1">
    <source>
        <dbReference type="ARBA" id="ARBA00000073"/>
    </source>
</evidence>
<protein>
    <recommendedName>
        <fullName evidence="3">RNA pseudouridylate synthase</fullName>
    </recommendedName>
    <alternativeName>
        <fullName evidence="4">RNA-uridine isomerase</fullName>
    </alternativeName>
</protein>
<dbReference type="GO" id="GO:0000455">
    <property type="term" value="P:enzyme-directed rRNA pseudouridine synthesis"/>
    <property type="evidence" value="ECO:0007669"/>
    <property type="project" value="TreeGrafter"/>
</dbReference>
<evidence type="ECO:0000313" key="6">
    <source>
        <dbReference type="EMBL" id="HIX68648.1"/>
    </source>
</evidence>
<name>A0A9D1WWQ5_9FIRM</name>
<comment type="catalytic activity">
    <reaction evidence="1">
        <text>a uridine in RNA = a pseudouridine in RNA</text>
        <dbReference type="Rhea" id="RHEA:48348"/>
        <dbReference type="Rhea" id="RHEA-COMP:12068"/>
        <dbReference type="Rhea" id="RHEA-COMP:12069"/>
        <dbReference type="ChEBI" id="CHEBI:65314"/>
        <dbReference type="ChEBI" id="CHEBI:65315"/>
    </reaction>
</comment>
<sequence>MMRRKKIKILYKDKDILVCEKPSGMPVSSDKTGDMDLMHQLKNQIYFEEGLNEEPEFYLVHRLDRPVGGVMVFARNKDAAADLSRQIREHCFEKDYQAVLTGWLPQSEGTWRDFLWKDSSANRSKVVKEGTKGAKEAILDYEVIDMMESDKMKFTYCLIHLRTGRHHQIRVQTSSRGFGIWGDTKYHPQFQKTKKKYREIGLHAARIAFTHPSTGERMEFYSEPTGEAFRLLEMEDI</sequence>
<evidence type="ECO:0000256" key="4">
    <source>
        <dbReference type="ARBA" id="ARBA00033164"/>
    </source>
</evidence>
<dbReference type="PANTHER" id="PTHR21600:SF81">
    <property type="entry name" value="21S RRNA PSEUDOURIDINE(2819) SYNTHASE"/>
    <property type="match status" value="1"/>
</dbReference>
<gene>
    <name evidence="6" type="ORF">H9735_11080</name>
</gene>
<feature type="domain" description="Pseudouridine synthase RsuA/RluA-like" evidence="5">
    <location>
        <begin position="15"/>
        <end position="174"/>
    </location>
</feature>
<evidence type="ECO:0000256" key="3">
    <source>
        <dbReference type="ARBA" id="ARBA00031870"/>
    </source>
</evidence>
<evidence type="ECO:0000259" key="5">
    <source>
        <dbReference type="Pfam" id="PF00849"/>
    </source>
</evidence>
<accession>A0A9D1WWQ5</accession>
<dbReference type="EMBL" id="DXEM01000033">
    <property type="protein sequence ID" value="HIX68648.1"/>
    <property type="molecule type" value="Genomic_DNA"/>
</dbReference>
<organism evidence="6 7">
    <name type="scientific">Candidatus Anaerostipes excrementavium</name>
    <dbReference type="NCBI Taxonomy" id="2838463"/>
    <lineage>
        <taxon>Bacteria</taxon>
        <taxon>Bacillati</taxon>
        <taxon>Bacillota</taxon>
        <taxon>Clostridia</taxon>
        <taxon>Lachnospirales</taxon>
        <taxon>Lachnospiraceae</taxon>
        <taxon>Anaerostipes</taxon>
    </lineage>
</organism>
<dbReference type="PANTHER" id="PTHR21600">
    <property type="entry name" value="MITOCHONDRIAL RNA PSEUDOURIDINE SYNTHASE"/>
    <property type="match status" value="1"/>
</dbReference>
<dbReference type="InterPro" id="IPR050188">
    <property type="entry name" value="RluA_PseudoU_synthase"/>
</dbReference>
<dbReference type="GO" id="GO:0003723">
    <property type="term" value="F:RNA binding"/>
    <property type="evidence" value="ECO:0007669"/>
    <property type="project" value="InterPro"/>
</dbReference>
<reference evidence="6" key="2">
    <citation type="submission" date="2021-04" db="EMBL/GenBank/DDBJ databases">
        <authorList>
            <person name="Gilroy R."/>
        </authorList>
    </citation>
    <scope>NUCLEOTIDE SEQUENCE</scope>
    <source>
        <strain evidence="6">CHK191-13928</strain>
    </source>
</reference>
<reference evidence="6" key="1">
    <citation type="journal article" date="2021" name="PeerJ">
        <title>Extensive microbial diversity within the chicken gut microbiome revealed by metagenomics and culture.</title>
        <authorList>
            <person name="Gilroy R."/>
            <person name="Ravi A."/>
            <person name="Getino M."/>
            <person name="Pursley I."/>
            <person name="Horton D.L."/>
            <person name="Alikhan N.F."/>
            <person name="Baker D."/>
            <person name="Gharbi K."/>
            <person name="Hall N."/>
            <person name="Watson M."/>
            <person name="Adriaenssens E.M."/>
            <person name="Foster-Nyarko E."/>
            <person name="Jarju S."/>
            <person name="Secka A."/>
            <person name="Antonio M."/>
            <person name="Oren A."/>
            <person name="Chaudhuri R.R."/>
            <person name="La Ragione R."/>
            <person name="Hildebrand F."/>
            <person name="Pallen M.J."/>
        </authorList>
    </citation>
    <scope>NUCLEOTIDE SEQUENCE</scope>
    <source>
        <strain evidence="6">CHK191-13928</strain>
    </source>
</reference>
<dbReference type="GO" id="GO:0140098">
    <property type="term" value="F:catalytic activity, acting on RNA"/>
    <property type="evidence" value="ECO:0007669"/>
    <property type="project" value="UniProtKB-ARBA"/>
</dbReference>
<dbReference type="InterPro" id="IPR006145">
    <property type="entry name" value="PsdUridine_synth_RsuA/RluA"/>
</dbReference>
<dbReference type="Pfam" id="PF00849">
    <property type="entry name" value="PseudoU_synth_2"/>
    <property type="match status" value="1"/>
</dbReference>
<keyword evidence="2" id="KW-0413">Isomerase</keyword>
<dbReference type="SUPFAM" id="SSF55120">
    <property type="entry name" value="Pseudouridine synthase"/>
    <property type="match status" value="1"/>
</dbReference>
<dbReference type="CDD" id="cd02869">
    <property type="entry name" value="PseudoU_synth_RluA_like"/>
    <property type="match status" value="1"/>
</dbReference>